<evidence type="ECO:0000256" key="1">
    <source>
        <dbReference type="SAM" id="MobiDB-lite"/>
    </source>
</evidence>
<dbReference type="EMBL" id="NBYO01000001">
    <property type="protein sequence ID" value="OXT01761.1"/>
    <property type="molecule type" value="Genomic_DNA"/>
</dbReference>
<dbReference type="Pfam" id="PF04480">
    <property type="entry name" value="DUF559"/>
    <property type="match status" value="1"/>
</dbReference>
<dbReference type="PANTHER" id="PTHR38590">
    <property type="entry name" value="BLL0828 PROTEIN"/>
    <property type="match status" value="1"/>
</dbReference>
<keyword evidence="4" id="KW-1185">Reference proteome</keyword>
<dbReference type="CDD" id="cd01038">
    <property type="entry name" value="Endonuclease_DUF559"/>
    <property type="match status" value="1"/>
</dbReference>
<dbReference type="PANTHER" id="PTHR38590:SF1">
    <property type="entry name" value="BLL0828 PROTEIN"/>
    <property type="match status" value="1"/>
</dbReference>
<organism evidence="3 4">
    <name type="scientific">Notoacmeibacter marinus</name>
    <dbReference type="NCBI Taxonomy" id="1876515"/>
    <lineage>
        <taxon>Bacteria</taxon>
        <taxon>Pseudomonadati</taxon>
        <taxon>Pseudomonadota</taxon>
        <taxon>Alphaproteobacteria</taxon>
        <taxon>Hyphomicrobiales</taxon>
        <taxon>Notoacmeibacteraceae</taxon>
        <taxon>Notoacmeibacter</taxon>
    </lineage>
</organism>
<evidence type="ECO:0000313" key="4">
    <source>
        <dbReference type="Proteomes" id="UP000215405"/>
    </source>
</evidence>
<evidence type="ECO:0000313" key="3">
    <source>
        <dbReference type="EMBL" id="OXT01761.1"/>
    </source>
</evidence>
<feature type="region of interest" description="Disordered" evidence="1">
    <location>
        <begin position="1"/>
        <end position="45"/>
    </location>
</feature>
<accession>A0A231V145</accession>
<reference evidence="4" key="1">
    <citation type="journal article" date="2017" name="Int. J. Syst. Evol. Microbiol.">
        <title>Notoacmeibacter marinus gen. nov., sp. nov., isolated from the gut of a limpet and proposal of Notoacmeibacteraceae fam. nov. in the order Rhizobiales of the class Alphaproteobacteria.</title>
        <authorList>
            <person name="Huang Z."/>
            <person name="Guo F."/>
            <person name="Lai Q."/>
        </authorList>
    </citation>
    <scope>NUCLEOTIDE SEQUENCE [LARGE SCALE GENOMIC DNA]</scope>
    <source>
        <strain evidence="4">XMTR2A4</strain>
    </source>
</reference>
<proteinExistence type="predicted"/>
<gene>
    <name evidence="3" type="ORF">B7H23_02025</name>
</gene>
<sequence>MTLTTTKPPSPPRFARHLSPEGRGGSVLHPSRTIPTGARKRARGMRRKPTEAEWLLWIEIRKERLNGYRFARQVPLGRYIADFVCRKERLIVEVDGSQHAASARDAVRTDWLNSNGYAVLRFWNDEVLRQRRLVLDTILAALENRLPPSDFHAPAHPLPQGERCRAQQGGEGVRR</sequence>
<comment type="caution">
    <text evidence="3">The sequence shown here is derived from an EMBL/GenBank/DDBJ whole genome shotgun (WGS) entry which is preliminary data.</text>
</comment>
<dbReference type="AlphaFoldDB" id="A0A231V145"/>
<name>A0A231V145_9HYPH</name>
<dbReference type="Gene3D" id="3.40.960.10">
    <property type="entry name" value="VSR Endonuclease"/>
    <property type="match status" value="1"/>
</dbReference>
<protein>
    <recommendedName>
        <fullName evidence="2">DUF559 domain-containing protein</fullName>
    </recommendedName>
</protein>
<feature type="domain" description="DUF559" evidence="2">
    <location>
        <begin position="39"/>
        <end position="143"/>
    </location>
</feature>
<dbReference type="InterPro" id="IPR047216">
    <property type="entry name" value="Endonuclease_DUF559_bact"/>
</dbReference>
<dbReference type="InterPro" id="IPR007569">
    <property type="entry name" value="DUF559"/>
</dbReference>
<feature type="region of interest" description="Disordered" evidence="1">
    <location>
        <begin position="150"/>
        <end position="175"/>
    </location>
</feature>
<evidence type="ECO:0000259" key="2">
    <source>
        <dbReference type="Pfam" id="PF04480"/>
    </source>
</evidence>
<dbReference type="InterPro" id="IPR011335">
    <property type="entry name" value="Restrct_endonuc-II-like"/>
</dbReference>
<dbReference type="Proteomes" id="UP000215405">
    <property type="component" value="Unassembled WGS sequence"/>
</dbReference>
<dbReference type="SUPFAM" id="SSF52980">
    <property type="entry name" value="Restriction endonuclease-like"/>
    <property type="match status" value="1"/>
</dbReference>